<sequence length="37" mass="4351">MVLEFRRVSQYSDFLENFKCCFIADISSVERCKISVS</sequence>
<reference evidence="1 2" key="2">
    <citation type="submission" date="2018-11" db="EMBL/GenBank/DDBJ databases">
        <authorList>
            <consortium name="Pathogen Informatics"/>
        </authorList>
    </citation>
    <scope>NUCLEOTIDE SEQUENCE [LARGE SCALE GENOMIC DNA]</scope>
</reference>
<dbReference type="WBParaSite" id="BTMF_0001295101-mRNA-1">
    <property type="protein sequence ID" value="BTMF_0001295101-mRNA-1"/>
    <property type="gene ID" value="BTMF_0001295101"/>
</dbReference>
<proteinExistence type="predicted"/>
<accession>A0A0R3QYX7</accession>
<organism evidence="3">
    <name type="scientific">Brugia timori</name>
    <dbReference type="NCBI Taxonomy" id="42155"/>
    <lineage>
        <taxon>Eukaryota</taxon>
        <taxon>Metazoa</taxon>
        <taxon>Ecdysozoa</taxon>
        <taxon>Nematoda</taxon>
        <taxon>Chromadorea</taxon>
        <taxon>Rhabditida</taxon>
        <taxon>Spirurina</taxon>
        <taxon>Spiruromorpha</taxon>
        <taxon>Filarioidea</taxon>
        <taxon>Onchocercidae</taxon>
        <taxon>Brugia</taxon>
    </lineage>
</organism>
<dbReference type="AlphaFoldDB" id="A0A0R3QYX7"/>
<dbReference type="Proteomes" id="UP000280834">
    <property type="component" value="Unassembled WGS sequence"/>
</dbReference>
<evidence type="ECO:0000313" key="3">
    <source>
        <dbReference type="WBParaSite" id="BTMF_0001295101-mRNA-1"/>
    </source>
</evidence>
<keyword evidence="2" id="KW-1185">Reference proteome</keyword>
<reference evidence="3" key="1">
    <citation type="submission" date="2017-02" db="UniProtKB">
        <authorList>
            <consortium name="WormBaseParasite"/>
        </authorList>
    </citation>
    <scope>IDENTIFICATION</scope>
</reference>
<evidence type="ECO:0000313" key="1">
    <source>
        <dbReference type="EMBL" id="VDO37399.1"/>
    </source>
</evidence>
<gene>
    <name evidence="1" type="ORF">BTMF_LOCUS10963</name>
</gene>
<name>A0A0R3QYX7_9BILA</name>
<dbReference type="EMBL" id="UZAG01017945">
    <property type="protein sequence ID" value="VDO37399.1"/>
    <property type="molecule type" value="Genomic_DNA"/>
</dbReference>
<protein>
    <submittedName>
        <fullName evidence="1 3">Uncharacterized protein</fullName>
    </submittedName>
</protein>
<evidence type="ECO:0000313" key="2">
    <source>
        <dbReference type="Proteomes" id="UP000280834"/>
    </source>
</evidence>